<dbReference type="GeneID" id="78822884"/>
<evidence type="ECO:0000256" key="1">
    <source>
        <dbReference type="SAM" id="MobiDB-lite"/>
    </source>
</evidence>
<comment type="caution">
    <text evidence="3">The sequence shown here is derived from an EMBL/GenBank/DDBJ whole genome shotgun (WGS) entry which is preliminary data.</text>
</comment>
<organism evidence="3 4">
    <name type="scientific">Halosimplex aquaticum</name>
    <dbReference type="NCBI Taxonomy" id="3026162"/>
    <lineage>
        <taxon>Archaea</taxon>
        <taxon>Methanobacteriati</taxon>
        <taxon>Methanobacteriota</taxon>
        <taxon>Stenosarchaea group</taxon>
        <taxon>Halobacteria</taxon>
        <taxon>Halobacteriales</taxon>
        <taxon>Haloarculaceae</taxon>
        <taxon>Halosimplex</taxon>
    </lineage>
</organism>
<keyword evidence="2" id="KW-0812">Transmembrane</keyword>
<name>A0ABD5YDX5_9EURY</name>
<accession>A0ABD5YDX5</accession>
<proteinExistence type="predicted"/>
<protein>
    <submittedName>
        <fullName evidence="3">Uncharacterized protein</fullName>
    </submittedName>
</protein>
<reference evidence="3 4" key="1">
    <citation type="journal article" date="2019" name="Int. J. Syst. Evol. Microbiol.">
        <title>The Global Catalogue of Microorganisms (GCM) 10K type strain sequencing project: providing services to taxonomists for standard genome sequencing and annotation.</title>
        <authorList>
            <consortium name="The Broad Institute Genomics Platform"/>
            <consortium name="The Broad Institute Genome Sequencing Center for Infectious Disease"/>
            <person name="Wu L."/>
            <person name="Ma J."/>
        </authorList>
    </citation>
    <scope>NUCLEOTIDE SEQUENCE [LARGE SCALE GENOMIC DNA]</scope>
    <source>
        <strain evidence="3 4">XZYJT29</strain>
    </source>
</reference>
<evidence type="ECO:0000313" key="4">
    <source>
        <dbReference type="Proteomes" id="UP001596432"/>
    </source>
</evidence>
<gene>
    <name evidence="3" type="ORF">ACFQMA_22220</name>
</gene>
<sequence length="99" mass="11127">MLPEVLWILGLLVLVFLPGLCFVALFRLIDYVADDELIARVENGEFRSGSPMRRTAGSRTERAPDRSPPAGERVVCRACDADNWDHADYCWNCLEKLSG</sequence>
<feature type="transmembrane region" description="Helical" evidence="2">
    <location>
        <begin position="6"/>
        <end position="29"/>
    </location>
</feature>
<keyword evidence="4" id="KW-1185">Reference proteome</keyword>
<feature type="region of interest" description="Disordered" evidence="1">
    <location>
        <begin position="47"/>
        <end position="70"/>
    </location>
</feature>
<dbReference type="RefSeq" id="WP_274323601.1">
    <property type="nucleotide sequence ID" value="NZ_CP118158.1"/>
</dbReference>
<keyword evidence="2" id="KW-1133">Transmembrane helix</keyword>
<dbReference type="Proteomes" id="UP001596432">
    <property type="component" value="Unassembled WGS sequence"/>
</dbReference>
<keyword evidence="2" id="KW-0472">Membrane</keyword>
<evidence type="ECO:0000256" key="2">
    <source>
        <dbReference type="SAM" id="Phobius"/>
    </source>
</evidence>
<dbReference type="AlphaFoldDB" id="A0ABD5YDX5"/>
<evidence type="ECO:0000313" key="3">
    <source>
        <dbReference type="EMBL" id="MFC7142539.1"/>
    </source>
</evidence>
<dbReference type="EMBL" id="JBHTAS010000001">
    <property type="protein sequence ID" value="MFC7142539.1"/>
    <property type="molecule type" value="Genomic_DNA"/>
</dbReference>